<comment type="subcellular location">
    <subcellularLocation>
        <location evidence="1">Membrane</location>
        <topology evidence="1">Multi-pass membrane protein</topology>
    </subcellularLocation>
</comment>
<proteinExistence type="predicted"/>
<dbReference type="InterPro" id="IPR029052">
    <property type="entry name" value="Metallo-depent_PP-like"/>
</dbReference>
<keyword evidence="3 5" id="KW-1133">Transmembrane helix</keyword>
<protein>
    <recommendedName>
        <fullName evidence="6">Calcineurin-like phosphoesterase domain-containing protein</fullName>
    </recommendedName>
</protein>
<dbReference type="Gene3D" id="3.60.21.10">
    <property type="match status" value="1"/>
</dbReference>
<evidence type="ECO:0000259" key="6">
    <source>
        <dbReference type="Pfam" id="PF00149"/>
    </source>
</evidence>
<evidence type="ECO:0000256" key="1">
    <source>
        <dbReference type="ARBA" id="ARBA00004141"/>
    </source>
</evidence>
<keyword evidence="8" id="KW-1185">Reference proteome</keyword>
<comment type="caution">
    <text evidence="7">The sequence shown here is derived from an EMBL/GenBank/DDBJ whole genome shotgun (WGS) entry which is preliminary data.</text>
</comment>
<feature type="transmembrane region" description="Helical" evidence="5">
    <location>
        <begin position="318"/>
        <end position="340"/>
    </location>
</feature>
<organism evidence="7 8">
    <name type="scientific">Cherax quadricarinatus</name>
    <name type="common">Australian red claw crayfish</name>
    <dbReference type="NCBI Taxonomy" id="27406"/>
    <lineage>
        <taxon>Eukaryota</taxon>
        <taxon>Metazoa</taxon>
        <taxon>Ecdysozoa</taxon>
        <taxon>Arthropoda</taxon>
        <taxon>Crustacea</taxon>
        <taxon>Multicrustacea</taxon>
        <taxon>Malacostraca</taxon>
        <taxon>Eumalacostraca</taxon>
        <taxon>Eucarida</taxon>
        <taxon>Decapoda</taxon>
        <taxon>Pleocyemata</taxon>
        <taxon>Astacidea</taxon>
        <taxon>Parastacoidea</taxon>
        <taxon>Parastacidae</taxon>
        <taxon>Cherax</taxon>
    </lineage>
</organism>
<evidence type="ECO:0000256" key="4">
    <source>
        <dbReference type="ARBA" id="ARBA00023136"/>
    </source>
</evidence>
<dbReference type="EMBL" id="JARKIK010000278">
    <property type="protein sequence ID" value="KAK8720621.1"/>
    <property type="molecule type" value="Genomic_DNA"/>
</dbReference>
<dbReference type="GO" id="GO:0016787">
    <property type="term" value="F:hydrolase activity"/>
    <property type="evidence" value="ECO:0007669"/>
    <property type="project" value="InterPro"/>
</dbReference>
<feature type="transmembrane region" description="Helical" evidence="5">
    <location>
        <begin position="16"/>
        <end position="35"/>
    </location>
</feature>
<dbReference type="AlphaFoldDB" id="A0AAW0VVV9"/>
<evidence type="ECO:0000256" key="3">
    <source>
        <dbReference type="ARBA" id="ARBA00022989"/>
    </source>
</evidence>
<dbReference type="GO" id="GO:0016020">
    <property type="term" value="C:membrane"/>
    <property type="evidence" value="ECO:0007669"/>
    <property type="project" value="UniProtKB-SubCell"/>
</dbReference>
<dbReference type="SUPFAM" id="SSF56300">
    <property type="entry name" value="Metallo-dependent phosphatases"/>
    <property type="match status" value="1"/>
</dbReference>
<dbReference type="Pfam" id="PF00149">
    <property type="entry name" value="Metallophos"/>
    <property type="match status" value="1"/>
</dbReference>
<evidence type="ECO:0000313" key="8">
    <source>
        <dbReference type="Proteomes" id="UP001445076"/>
    </source>
</evidence>
<dbReference type="InterPro" id="IPR004843">
    <property type="entry name" value="Calcineurin-like_PHP"/>
</dbReference>
<reference evidence="7 8" key="1">
    <citation type="journal article" date="2024" name="BMC Genomics">
        <title>Genome assembly of redclaw crayfish (Cherax quadricarinatus) provides insights into its immune adaptation and hypoxia tolerance.</title>
        <authorList>
            <person name="Liu Z."/>
            <person name="Zheng J."/>
            <person name="Li H."/>
            <person name="Fang K."/>
            <person name="Wang S."/>
            <person name="He J."/>
            <person name="Zhou D."/>
            <person name="Weng S."/>
            <person name="Chi M."/>
            <person name="Gu Z."/>
            <person name="He J."/>
            <person name="Li F."/>
            <person name="Wang M."/>
        </authorList>
    </citation>
    <scope>NUCLEOTIDE SEQUENCE [LARGE SCALE GENOMIC DNA]</scope>
    <source>
        <strain evidence="7">ZL_2023a</strain>
    </source>
</reference>
<evidence type="ECO:0000256" key="5">
    <source>
        <dbReference type="SAM" id="Phobius"/>
    </source>
</evidence>
<evidence type="ECO:0000256" key="2">
    <source>
        <dbReference type="ARBA" id="ARBA00022692"/>
    </source>
</evidence>
<dbReference type="PANTHER" id="PTHR13315">
    <property type="entry name" value="METALLO PHOSPHOESTERASE RELATED"/>
    <property type="match status" value="1"/>
</dbReference>
<accession>A0AAW0VVV9</accession>
<sequence length="364" mass="42046">MFLRACCKPRITRNRFVVIFLTCVIIANECIFYAFTATNWPVITNNSEDSVRVLIAADPQILSAQTEPFYPFSILTSWDANRFISRGFHLALWRSKPDIVVFLGDLLNDGSIASDFDFSSLVQHFRNLMYIPDYVKHTIFVPGDNDIGGEGSDQVTPHKIQRFNSIFNQSTTLQYKFIDFIQVQVLDNFNINTRTLPYEDGRIRILLSHIPLLPVTRKKIKEKVIEEHPSFIFSGHEHESLNFAGTKDKAQAQEFHVLKEEMKIWNFDTTQDKLHEVTVPTCSYRMGKQRYGYGAAVIEKSGLVHYTVMWLPSRFTQLWLYLIALGVIFLIFLPPILCIIKVYVINFYHLCGVTLGFGPKYHRV</sequence>
<feature type="domain" description="Calcineurin-like phosphoesterase" evidence="6">
    <location>
        <begin position="94"/>
        <end position="239"/>
    </location>
</feature>
<dbReference type="GO" id="GO:0005783">
    <property type="term" value="C:endoplasmic reticulum"/>
    <property type="evidence" value="ECO:0007669"/>
    <property type="project" value="TreeGrafter"/>
</dbReference>
<dbReference type="PANTHER" id="PTHR13315:SF4">
    <property type="entry name" value="METALLOPHOSPHOESTERASE, ISOFORM E"/>
    <property type="match status" value="1"/>
</dbReference>
<keyword evidence="4 5" id="KW-0472">Membrane</keyword>
<dbReference type="GO" id="GO:0006506">
    <property type="term" value="P:GPI anchor biosynthetic process"/>
    <property type="evidence" value="ECO:0007669"/>
    <property type="project" value="InterPro"/>
</dbReference>
<name>A0AAW0VVV9_CHEQU</name>
<dbReference type="Proteomes" id="UP001445076">
    <property type="component" value="Unassembled WGS sequence"/>
</dbReference>
<dbReference type="InterPro" id="IPR033308">
    <property type="entry name" value="PGAP5/Cdc1/Ted1"/>
</dbReference>
<evidence type="ECO:0000313" key="7">
    <source>
        <dbReference type="EMBL" id="KAK8720621.1"/>
    </source>
</evidence>
<keyword evidence="2 5" id="KW-0812">Transmembrane</keyword>
<gene>
    <name evidence="7" type="ORF">OTU49_013198</name>
</gene>